<gene>
    <name evidence="2" type="ORF">ACFQ1E_04950</name>
</gene>
<dbReference type="SUPFAM" id="SSF52980">
    <property type="entry name" value="Restriction endonuclease-like"/>
    <property type="match status" value="1"/>
</dbReference>
<sequence length="119" mass="13256">MLHGPKKTQALAGELRRNMSLPEVLLWQELRKRPGGLKFRRQHPAGSFILDFFCARHRLAIEVDGEAHDRGDRPVRDQRRDAMLIAAGIRVLRIPAKEVLGDLDAVVAHIVATALPPSG</sequence>
<comment type="caution">
    <text evidence="2">The sequence shown here is derived from an EMBL/GenBank/DDBJ whole genome shotgun (WGS) entry which is preliminary data.</text>
</comment>
<evidence type="ECO:0000313" key="3">
    <source>
        <dbReference type="Proteomes" id="UP001596977"/>
    </source>
</evidence>
<dbReference type="GO" id="GO:0004519">
    <property type="term" value="F:endonuclease activity"/>
    <property type="evidence" value="ECO:0007669"/>
    <property type="project" value="UniProtKB-KW"/>
</dbReference>
<evidence type="ECO:0000313" key="2">
    <source>
        <dbReference type="EMBL" id="MFD0945679.1"/>
    </source>
</evidence>
<dbReference type="EMBL" id="JBHTJG010000002">
    <property type="protein sequence ID" value="MFD0945679.1"/>
    <property type="molecule type" value="Genomic_DNA"/>
</dbReference>
<accession>A0ABW3H2S3</accession>
<proteinExistence type="predicted"/>
<name>A0ABW3H2S3_9SPHN</name>
<keyword evidence="2" id="KW-0378">Hydrolase</keyword>
<dbReference type="InterPro" id="IPR011335">
    <property type="entry name" value="Restrct_endonuc-II-like"/>
</dbReference>
<dbReference type="RefSeq" id="WP_264943514.1">
    <property type="nucleotide sequence ID" value="NZ_JBHTJG010000002.1"/>
</dbReference>
<dbReference type="InterPro" id="IPR047216">
    <property type="entry name" value="Endonuclease_DUF559_bact"/>
</dbReference>
<dbReference type="Proteomes" id="UP001596977">
    <property type="component" value="Unassembled WGS sequence"/>
</dbReference>
<feature type="domain" description="DUF559" evidence="1">
    <location>
        <begin position="7"/>
        <end position="112"/>
    </location>
</feature>
<keyword evidence="2" id="KW-0540">Nuclease</keyword>
<dbReference type="PANTHER" id="PTHR38590">
    <property type="entry name" value="BLL0828 PROTEIN"/>
    <property type="match status" value="1"/>
</dbReference>
<evidence type="ECO:0000259" key="1">
    <source>
        <dbReference type="Pfam" id="PF04480"/>
    </source>
</evidence>
<dbReference type="Gene3D" id="3.40.960.10">
    <property type="entry name" value="VSR Endonuclease"/>
    <property type="match status" value="1"/>
</dbReference>
<dbReference type="CDD" id="cd01038">
    <property type="entry name" value="Endonuclease_DUF559"/>
    <property type="match status" value="1"/>
</dbReference>
<protein>
    <submittedName>
        <fullName evidence="2">Endonuclease domain-containing protein</fullName>
    </submittedName>
</protein>
<dbReference type="InterPro" id="IPR007569">
    <property type="entry name" value="DUF559"/>
</dbReference>
<keyword evidence="2" id="KW-0255">Endonuclease</keyword>
<dbReference type="PANTHER" id="PTHR38590:SF1">
    <property type="entry name" value="BLL0828 PROTEIN"/>
    <property type="match status" value="1"/>
</dbReference>
<dbReference type="Pfam" id="PF04480">
    <property type="entry name" value="DUF559"/>
    <property type="match status" value="1"/>
</dbReference>
<reference evidence="3" key="1">
    <citation type="journal article" date="2019" name="Int. J. Syst. Evol. Microbiol.">
        <title>The Global Catalogue of Microorganisms (GCM) 10K type strain sequencing project: providing services to taxonomists for standard genome sequencing and annotation.</title>
        <authorList>
            <consortium name="The Broad Institute Genomics Platform"/>
            <consortium name="The Broad Institute Genome Sequencing Center for Infectious Disease"/>
            <person name="Wu L."/>
            <person name="Ma J."/>
        </authorList>
    </citation>
    <scope>NUCLEOTIDE SEQUENCE [LARGE SCALE GENOMIC DNA]</scope>
    <source>
        <strain evidence="3">CCUG 62982</strain>
    </source>
</reference>
<keyword evidence="3" id="KW-1185">Reference proteome</keyword>
<organism evidence="2 3">
    <name type="scientific">Sphingomonas canadensis</name>
    <dbReference type="NCBI Taxonomy" id="1219257"/>
    <lineage>
        <taxon>Bacteria</taxon>
        <taxon>Pseudomonadati</taxon>
        <taxon>Pseudomonadota</taxon>
        <taxon>Alphaproteobacteria</taxon>
        <taxon>Sphingomonadales</taxon>
        <taxon>Sphingomonadaceae</taxon>
        <taxon>Sphingomonas</taxon>
    </lineage>
</organism>